<dbReference type="Pfam" id="PF00226">
    <property type="entry name" value="DnaJ"/>
    <property type="match status" value="1"/>
</dbReference>
<name>A0A0C3S976_PHLG1</name>
<dbReference type="AlphaFoldDB" id="A0A0C3S976"/>
<dbReference type="HAMAP" id="MF_01152">
    <property type="entry name" value="DnaJ"/>
    <property type="match status" value="1"/>
</dbReference>
<protein>
    <recommendedName>
        <fullName evidence="11">DnaJ-domain-containing protein</fullName>
    </recommendedName>
</protein>
<evidence type="ECO:0000313" key="10">
    <source>
        <dbReference type="Proteomes" id="UP000053257"/>
    </source>
</evidence>
<dbReference type="Proteomes" id="UP000053257">
    <property type="component" value="Unassembled WGS sequence"/>
</dbReference>
<keyword evidence="1 5" id="KW-0479">Metal-binding</keyword>
<dbReference type="OrthoDB" id="550424at2759"/>
<feature type="zinc finger region" description="CR-type" evidence="5">
    <location>
        <begin position="130"/>
        <end position="215"/>
    </location>
</feature>
<dbReference type="FunFam" id="2.60.260.20:FF:000003">
    <property type="entry name" value="DnaJ subfamily A member 2"/>
    <property type="match status" value="1"/>
</dbReference>
<keyword evidence="10" id="KW-1185">Reference proteome</keyword>
<dbReference type="InterPro" id="IPR001623">
    <property type="entry name" value="DnaJ_domain"/>
</dbReference>
<dbReference type="Gene3D" id="2.10.230.10">
    <property type="entry name" value="Heat shock protein DnaJ, cysteine-rich domain"/>
    <property type="match status" value="1"/>
</dbReference>
<dbReference type="GO" id="GO:0051082">
    <property type="term" value="F:unfolded protein binding"/>
    <property type="evidence" value="ECO:0007669"/>
    <property type="project" value="InterPro"/>
</dbReference>
<dbReference type="Pfam" id="PF00684">
    <property type="entry name" value="DnaJ_CXXCXGXG"/>
    <property type="match status" value="1"/>
</dbReference>
<dbReference type="PROSITE" id="PS50076">
    <property type="entry name" value="DNAJ_2"/>
    <property type="match status" value="1"/>
</dbReference>
<dbReference type="InterPro" id="IPR036410">
    <property type="entry name" value="HSP_DnaJ_Cys-rich_dom_sf"/>
</dbReference>
<proteinExistence type="inferred from homology"/>
<evidence type="ECO:0000256" key="3">
    <source>
        <dbReference type="ARBA" id="ARBA00022771"/>
    </source>
</evidence>
<dbReference type="PRINTS" id="PR00625">
    <property type="entry name" value="JDOMAIN"/>
</dbReference>
<keyword evidence="3 5" id="KW-0863">Zinc-finger</keyword>
<dbReference type="GO" id="GO:0008270">
    <property type="term" value="F:zinc ion binding"/>
    <property type="evidence" value="ECO:0007669"/>
    <property type="project" value="UniProtKB-KW"/>
</dbReference>
<dbReference type="STRING" id="745531.A0A0C3S976"/>
<dbReference type="InterPro" id="IPR044713">
    <property type="entry name" value="DNJA1/2-like"/>
</dbReference>
<dbReference type="SUPFAM" id="SSF46565">
    <property type="entry name" value="Chaperone J-domain"/>
    <property type="match status" value="1"/>
</dbReference>
<dbReference type="GO" id="GO:0009408">
    <property type="term" value="P:response to heat"/>
    <property type="evidence" value="ECO:0007669"/>
    <property type="project" value="InterPro"/>
</dbReference>
<organism evidence="9 10">
    <name type="scientific">Phlebiopsis gigantea (strain 11061_1 CR5-6)</name>
    <name type="common">White-rot fungus</name>
    <name type="synonym">Peniophora gigantea</name>
    <dbReference type="NCBI Taxonomy" id="745531"/>
    <lineage>
        <taxon>Eukaryota</taxon>
        <taxon>Fungi</taxon>
        <taxon>Dikarya</taxon>
        <taxon>Basidiomycota</taxon>
        <taxon>Agaricomycotina</taxon>
        <taxon>Agaricomycetes</taxon>
        <taxon>Polyporales</taxon>
        <taxon>Phanerochaetaceae</taxon>
        <taxon>Phlebiopsis</taxon>
    </lineage>
</organism>
<dbReference type="SMART" id="SM00271">
    <property type="entry name" value="DnaJ"/>
    <property type="match status" value="1"/>
</dbReference>
<evidence type="ECO:0000256" key="2">
    <source>
        <dbReference type="ARBA" id="ARBA00022737"/>
    </source>
</evidence>
<dbReference type="InterPro" id="IPR036869">
    <property type="entry name" value="J_dom_sf"/>
</dbReference>
<dbReference type="InterPro" id="IPR008971">
    <property type="entry name" value="HSP40/DnaJ_pept-bd"/>
</dbReference>
<feature type="region of interest" description="Disordered" evidence="6">
    <location>
        <begin position="25"/>
        <end position="44"/>
    </location>
</feature>
<dbReference type="InterPro" id="IPR001305">
    <property type="entry name" value="HSP_DnaJ_Cys-rich_dom"/>
</dbReference>
<feature type="compositionally biased region" description="Basic and acidic residues" evidence="6">
    <location>
        <begin position="33"/>
        <end position="44"/>
    </location>
</feature>
<evidence type="ECO:0000256" key="1">
    <source>
        <dbReference type="ARBA" id="ARBA00022723"/>
    </source>
</evidence>
<feature type="region of interest" description="Disordered" evidence="6">
    <location>
        <begin position="376"/>
        <end position="407"/>
    </location>
</feature>
<evidence type="ECO:0000259" key="7">
    <source>
        <dbReference type="PROSITE" id="PS50076"/>
    </source>
</evidence>
<dbReference type="SUPFAM" id="SSF57938">
    <property type="entry name" value="DnaJ/Hsp40 cysteine-rich domain"/>
    <property type="match status" value="1"/>
</dbReference>
<dbReference type="FunFam" id="2.10.230.10:FF:000001">
    <property type="entry name" value="DnaJ subfamily A member 2"/>
    <property type="match status" value="1"/>
</dbReference>
<dbReference type="GO" id="GO:0006457">
    <property type="term" value="P:protein folding"/>
    <property type="evidence" value="ECO:0007669"/>
    <property type="project" value="InterPro"/>
</dbReference>
<gene>
    <name evidence="9" type="ORF">PHLGIDRAFT_19056</name>
</gene>
<dbReference type="EMBL" id="KN840486">
    <property type="protein sequence ID" value="KIP08057.1"/>
    <property type="molecule type" value="Genomic_DNA"/>
</dbReference>
<evidence type="ECO:0000256" key="6">
    <source>
        <dbReference type="SAM" id="MobiDB-lite"/>
    </source>
</evidence>
<dbReference type="Gene3D" id="1.10.287.110">
    <property type="entry name" value="DnaJ domain"/>
    <property type="match status" value="1"/>
</dbReference>
<sequence>MAVDTSLYDLLGVHPEATEDEIKKAYRKKAREHHPDKNPDDPSAHQKFQEMAAAYEVLGSNDAREAYDRYGLDSLKGGGGPGMDPADIFSELFGGMHFGFDFGGPGGPRRTKGEDSVIPYDVTLEDLYNGKSVKMNMEKEAVCSICKGSGAKGSAKPKQCVKCEGKGFTIVQTHLGAGRYGASRAMCPDCSGHGEKLREKDQCKKCKGKKTVKEKTRQEIFVERGMADRQRIVLSGAGDEEPGVPPGDVIFVLKTRSHSSFERSGNDLLTKVHITLSEALLGFSRIILTHLDGRGIHVSSMPGKIYKSGDSIMVRGEGMPVYKSPDQKGQLYVMFEVDMPDEDWLKTIDPKALEALLPPKKPEMDPKPAVIDEVGYEESDIVDFGDDEHDWEDEDEDETGEPECRPQ</sequence>
<evidence type="ECO:0000256" key="5">
    <source>
        <dbReference type="PROSITE-ProRule" id="PRU00546"/>
    </source>
</evidence>
<evidence type="ECO:0008006" key="11">
    <source>
        <dbReference type="Google" id="ProtNLM"/>
    </source>
</evidence>
<feature type="domain" description="CR-type" evidence="8">
    <location>
        <begin position="130"/>
        <end position="215"/>
    </location>
</feature>
<dbReference type="CDD" id="cd06257">
    <property type="entry name" value="DnaJ"/>
    <property type="match status" value="1"/>
</dbReference>
<dbReference type="PANTHER" id="PTHR43888">
    <property type="entry name" value="DNAJ-LIKE-2, ISOFORM A-RELATED"/>
    <property type="match status" value="1"/>
</dbReference>
<dbReference type="InterPro" id="IPR012724">
    <property type="entry name" value="DnaJ"/>
</dbReference>
<evidence type="ECO:0000313" key="9">
    <source>
        <dbReference type="EMBL" id="KIP08057.1"/>
    </source>
</evidence>
<dbReference type="SUPFAM" id="SSF49493">
    <property type="entry name" value="HSP40/DnaJ peptide-binding domain"/>
    <property type="match status" value="2"/>
</dbReference>
<evidence type="ECO:0000256" key="4">
    <source>
        <dbReference type="ARBA" id="ARBA00022833"/>
    </source>
</evidence>
<dbReference type="Gene3D" id="2.60.260.20">
    <property type="entry name" value="Urease metallochaperone UreE, N-terminal domain"/>
    <property type="match status" value="2"/>
</dbReference>
<evidence type="ECO:0000259" key="8">
    <source>
        <dbReference type="PROSITE" id="PS51188"/>
    </source>
</evidence>
<dbReference type="InterPro" id="IPR002939">
    <property type="entry name" value="DnaJ_C"/>
</dbReference>
<dbReference type="HOGENOM" id="CLU_017633_10_0_1"/>
<dbReference type="GO" id="GO:0030544">
    <property type="term" value="F:Hsp70 protein binding"/>
    <property type="evidence" value="ECO:0007669"/>
    <property type="project" value="InterPro"/>
</dbReference>
<keyword evidence="4 5" id="KW-0862">Zinc</keyword>
<keyword evidence="2" id="KW-0677">Repeat</keyword>
<accession>A0A0C3S976</accession>
<dbReference type="CDD" id="cd10747">
    <property type="entry name" value="DnaJ_C"/>
    <property type="match status" value="1"/>
</dbReference>
<dbReference type="PROSITE" id="PS51188">
    <property type="entry name" value="ZF_CR"/>
    <property type="match status" value="1"/>
</dbReference>
<reference evidence="9 10" key="1">
    <citation type="journal article" date="2014" name="PLoS Genet.">
        <title>Analysis of the Phlebiopsis gigantea genome, transcriptome and secretome provides insight into its pioneer colonization strategies of wood.</title>
        <authorList>
            <person name="Hori C."/>
            <person name="Ishida T."/>
            <person name="Igarashi K."/>
            <person name="Samejima M."/>
            <person name="Suzuki H."/>
            <person name="Master E."/>
            <person name="Ferreira P."/>
            <person name="Ruiz-Duenas F.J."/>
            <person name="Held B."/>
            <person name="Canessa P."/>
            <person name="Larrondo L.F."/>
            <person name="Schmoll M."/>
            <person name="Druzhinina I.S."/>
            <person name="Kubicek C.P."/>
            <person name="Gaskell J.A."/>
            <person name="Kersten P."/>
            <person name="St John F."/>
            <person name="Glasner J."/>
            <person name="Sabat G."/>
            <person name="Splinter BonDurant S."/>
            <person name="Syed K."/>
            <person name="Yadav J."/>
            <person name="Mgbeahuruike A.C."/>
            <person name="Kovalchuk A."/>
            <person name="Asiegbu F.O."/>
            <person name="Lackner G."/>
            <person name="Hoffmeister D."/>
            <person name="Rencoret J."/>
            <person name="Gutierrez A."/>
            <person name="Sun H."/>
            <person name="Lindquist E."/>
            <person name="Barry K."/>
            <person name="Riley R."/>
            <person name="Grigoriev I.V."/>
            <person name="Henrissat B."/>
            <person name="Kues U."/>
            <person name="Berka R.M."/>
            <person name="Martinez A.T."/>
            <person name="Covert S.F."/>
            <person name="Blanchette R.A."/>
            <person name="Cullen D."/>
        </authorList>
    </citation>
    <scope>NUCLEOTIDE SEQUENCE [LARGE SCALE GENOMIC DNA]</scope>
    <source>
        <strain evidence="9 10">11061_1 CR5-6</strain>
    </source>
</reference>
<feature type="compositionally biased region" description="Acidic residues" evidence="6">
    <location>
        <begin position="376"/>
        <end position="401"/>
    </location>
</feature>
<dbReference type="GO" id="GO:0005524">
    <property type="term" value="F:ATP binding"/>
    <property type="evidence" value="ECO:0007669"/>
    <property type="project" value="InterPro"/>
</dbReference>
<dbReference type="Pfam" id="PF01556">
    <property type="entry name" value="DnaJ_C"/>
    <property type="match status" value="1"/>
</dbReference>
<feature type="domain" description="J" evidence="7">
    <location>
        <begin position="6"/>
        <end position="71"/>
    </location>
</feature>
<dbReference type="CDD" id="cd10719">
    <property type="entry name" value="DnaJ_zf"/>
    <property type="match status" value="1"/>
</dbReference>